<feature type="region of interest" description="Disordered" evidence="1">
    <location>
        <begin position="131"/>
        <end position="157"/>
    </location>
</feature>
<dbReference type="EMBL" id="JMSE01000605">
    <property type="protein sequence ID" value="KDN68850.1"/>
    <property type="molecule type" value="Genomic_DNA"/>
</dbReference>
<evidence type="ECO:0000256" key="1">
    <source>
        <dbReference type="SAM" id="MobiDB-lite"/>
    </source>
</evidence>
<dbReference type="Proteomes" id="UP000027238">
    <property type="component" value="Unassembled WGS sequence"/>
</dbReference>
<organism evidence="2 3">
    <name type="scientific">Colletotrichum sublineola</name>
    <name type="common">Sorghum anthracnose fungus</name>
    <dbReference type="NCBI Taxonomy" id="1173701"/>
    <lineage>
        <taxon>Eukaryota</taxon>
        <taxon>Fungi</taxon>
        <taxon>Dikarya</taxon>
        <taxon>Ascomycota</taxon>
        <taxon>Pezizomycotina</taxon>
        <taxon>Sordariomycetes</taxon>
        <taxon>Hypocreomycetidae</taxon>
        <taxon>Glomerellales</taxon>
        <taxon>Glomerellaceae</taxon>
        <taxon>Colletotrichum</taxon>
        <taxon>Colletotrichum graminicola species complex</taxon>
    </lineage>
</organism>
<dbReference type="HOGENOM" id="CLU_1320822_0_0_1"/>
<comment type="caution">
    <text evidence="2">The sequence shown here is derived from an EMBL/GenBank/DDBJ whole genome shotgun (WGS) entry which is preliminary data.</text>
</comment>
<evidence type="ECO:0000313" key="3">
    <source>
        <dbReference type="Proteomes" id="UP000027238"/>
    </source>
</evidence>
<protein>
    <submittedName>
        <fullName evidence="2">Uncharacterized protein</fullName>
    </submittedName>
</protein>
<name>A0A066XS90_COLSU</name>
<keyword evidence="3" id="KW-1185">Reference proteome</keyword>
<reference evidence="3" key="1">
    <citation type="journal article" date="2014" name="Genome Announc.">
        <title>Draft genome sequence of Colletotrichum sublineola, a destructive pathogen of cultivated sorghum.</title>
        <authorList>
            <person name="Baroncelli R."/>
            <person name="Sanz-Martin J.M."/>
            <person name="Rech G.E."/>
            <person name="Sukno S.A."/>
            <person name="Thon M.R."/>
        </authorList>
    </citation>
    <scope>NUCLEOTIDE SEQUENCE [LARGE SCALE GENOMIC DNA]</scope>
    <source>
        <strain evidence="3">TX430BB</strain>
    </source>
</reference>
<accession>A0A066XS90</accession>
<evidence type="ECO:0000313" key="2">
    <source>
        <dbReference type="EMBL" id="KDN68850.1"/>
    </source>
</evidence>
<dbReference type="AlphaFoldDB" id="A0A066XS90"/>
<dbReference type="PROSITE" id="PS51257">
    <property type="entry name" value="PROKAR_LIPOPROTEIN"/>
    <property type="match status" value="1"/>
</dbReference>
<sequence>MVQNQTRAPALPQPPQRTGIWPLASLSCISEINLCAAPLRTRATLARPRLNPASRPCRRFFGFEGPLCTSAAETPTLCSVVSASHEWCHWLSKHRRYQPDTCCTDCAICNMTSVDGLASGPSMLHLVAPQHAGGQQGRRKMGAKLSKGPRSTRRMQAQRNGVYLKADVEFEAEPAPAECLDVQQLRRFFLRPHHWRTGQPPWDNYDDD</sequence>
<proteinExistence type="predicted"/>
<gene>
    <name evidence="2" type="ORF">CSUB01_05235</name>
</gene>